<dbReference type="InterPro" id="IPR036236">
    <property type="entry name" value="Znf_C2H2_sf"/>
</dbReference>
<evidence type="ECO:0000313" key="7">
    <source>
        <dbReference type="EMBL" id="KAB0338314.1"/>
    </source>
</evidence>
<name>A0A5N3UNP7_MUNRE</name>
<accession>A0A5N3UNP7</accession>
<dbReference type="PANTHER" id="PTHR23235:SF117">
    <property type="entry name" value="KRUEPPEL-LIKE FACTOR 4"/>
    <property type="match status" value="1"/>
</dbReference>
<dbReference type="Proteomes" id="UP000326062">
    <property type="component" value="Unassembled WGS sequence"/>
</dbReference>
<dbReference type="PANTHER" id="PTHR23235">
    <property type="entry name" value="KRUEPPEL-LIKE TRANSCRIPTION FACTOR"/>
    <property type="match status" value="1"/>
</dbReference>
<evidence type="ECO:0000256" key="2">
    <source>
        <dbReference type="ARBA" id="ARBA00022737"/>
    </source>
</evidence>
<reference evidence="7 8" key="1">
    <citation type="submission" date="2019-06" db="EMBL/GenBank/DDBJ databases">
        <title>Discovery of a novel chromosome fission-fusion reversal in muntjac.</title>
        <authorList>
            <person name="Mudd A.B."/>
            <person name="Bredeson J.V."/>
            <person name="Baum R."/>
            <person name="Hockemeyer D."/>
            <person name="Rokhsar D.S."/>
        </authorList>
    </citation>
    <scope>NUCLEOTIDE SEQUENCE [LARGE SCALE GENOMIC DNA]</scope>
    <source>
        <strain evidence="7">UCam_UCB_Mr</strain>
        <tissue evidence="7">Fibroblast cell line</tissue>
    </source>
</reference>
<dbReference type="FunFam" id="3.30.160.60:FF:000007">
    <property type="entry name" value="Basic krueppel-like factor 3"/>
    <property type="match status" value="1"/>
</dbReference>
<protein>
    <recommendedName>
        <fullName evidence="6">C2H2-type domain-containing protein</fullName>
    </recommendedName>
</protein>
<dbReference type="EMBL" id="VCEB01008975">
    <property type="protein sequence ID" value="KAB0338314.1"/>
    <property type="molecule type" value="Genomic_DNA"/>
</dbReference>
<dbReference type="PROSITE" id="PS00028">
    <property type="entry name" value="ZINC_FINGER_C2H2_1"/>
    <property type="match status" value="1"/>
</dbReference>
<dbReference type="Gene3D" id="3.30.160.60">
    <property type="entry name" value="Classic Zinc Finger"/>
    <property type="match status" value="1"/>
</dbReference>
<dbReference type="GO" id="GO:0000978">
    <property type="term" value="F:RNA polymerase II cis-regulatory region sequence-specific DNA binding"/>
    <property type="evidence" value="ECO:0007669"/>
    <property type="project" value="TreeGrafter"/>
</dbReference>
<evidence type="ECO:0000259" key="6">
    <source>
        <dbReference type="PROSITE" id="PS50157"/>
    </source>
</evidence>
<feature type="domain" description="C2H2-type" evidence="6">
    <location>
        <begin position="310"/>
        <end position="339"/>
    </location>
</feature>
<evidence type="ECO:0000256" key="4">
    <source>
        <dbReference type="ARBA" id="ARBA00022833"/>
    </source>
</evidence>
<evidence type="ECO:0000313" key="8">
    <source>
        <dbReference type="Proteomes" id="UP000326062"/>
    </source>
</evidence>
<comment type="caution">
    <text evidence="7">The sequence shown here is derived from an EMBL/GenBank/DDBJ whole genome shotgun (WGS) entry which is preliminary data.</text>
</comment>
<dbReference type="AlphaFoldDB" id="A0A5N3UNP7"/>
<dbReference type="GO" id="GO:0000981">
    <property type="term" value="F:DNA-binding transcription factor activity, RNA polymerase II-specific"/>
    <property type="evidence" value="ECO:0007669"/>
    <property type="project" value="TreeGrafter"/>
</dbReference>
<dbReference type="InterPro" id="IPR013087">
    <property type="entry name" value="Znf_C2H2_type"/>
</dbReference>
<organism evidence="7 8">
    <name type="scientific">Muntiacus reevesi</name>
    <name type="common">Reeves' muntjac</name>
    <name type="synonym">Cervus reevesi</name>
    <dbReference type="NCBI Taxonomy" id="9886"/>
    <lineage>
        <taxon>Eukaryota</taxon>
        <taxon>Metazoa</taxon>
        <taxon>Chordata</taxon>
        <taxon>Craniata</taxon>
        <taxon>Vertebrata</taxon>
        <taxon>Euteleostomi</taxon>
        <taxon>Mammalia</taxon>
        <taxon>Eutheria</taxon>
        <taxon>Laurasiatheria</taxon>
        <taxon>Artiodactyla</taxon>
        <taxon>Ruminantia</taxon>
        <taxon>Pecora</taxon>
        <taxon>Cervidae</taxon>
        <taxon>Muntiacinae</taxon>
        <taxon>Muntiacus</taxon>
    </lineage>
</organism>
<dbReference type="PROSITE" id="PS50157">
    <property type="entry name" value="ZINC_FINGER_C2H2_2"/>
    <property type="match status" value="1"/>
</dbReference>
<keyword evidence="8" id="KW-1185">Reference proteome</keyword>
<keyword evidence="3 5" id="KW-0863">Zinc-finger</keyword>
<evidence type="ECO:0000256" key="5">
    <source>
        <dbReference type="PROSITE-ProRule" id="PRU00042"/>
    </source>
</evidence>
<sequence length="381" mass="42061">MAVSDVLLLSFFTFNSNPAGREKTLCPSAVTVATGLESGRDSEDYGSSNATLLPWREMEEFGDFQDLNFILSNSLSHQESVAAMVSSSASSLSSPMSSSSARVPSTCIFSYPIRTSMAPGSSSGSLLYGASLAASSHSLNWTQCTFRHSSCSQQVGRLMSKFVLKASLSAPGSDKSSPDGSHLVVVVVPYGSGPLCMHPNNGHQSHVHDFPLGWQLPSRTTPILGARELLSSRDCHPVLWLPPPRPWLPSPPWPQVPLLHYQELKPPSSYMPEESKPKKGRKLWPQKTMATHICDCRGYSKTYMKSEKLYHCNWDDCGWKFAHSDELTRHYCKHTGHDPFQCQNGMEHSQVLTTSPYTCKGVFKSPNSGCDPHCQKRIQYL</sequence>
<dbReference type="GO" id="GO:0008270">
    <property type="term" value="F:zinc ion binding"/>
    <property type="evidence" value="ECO:0007669"/>
    <property type="project" value="UniProtKB-KW"/>
</dbReference>
<gene>
    <name evidence="7" type="ORF">FD755_025278</name>
</gene>
<dbReference type="SUPFAM" id="SSF57667">
    <property type="entry name" value="beta-beta-alpha zinc fingers"/>
    <property type="match status" value="1"/>
</dbReference>
<keyword evidence="4" id="KW-0862">Zinc</keyword>
<keyword evidence="2" id="KW-0677">Repeat</keyword>
<evidence type="ECO:0000256" key="3">
    <source>
        <dbReference type="ARBA" id="ARBA00022771"/>
    </source>
</evidence>
<keyword evidence="1" id="KW-0479">Metal-binding</keyword>
<proteinExistence type="predicted"/>
<evidence type="ECO:0000256" key="1">
    <source>
        <dbReference type="ARBA" id="ARBA00022723"/>
    </source>
</evidence>